<proteinExistence type="predicted"/>
<evidence type="ECO:0000256" key="2">
    <source>
        <dbReference type="ARBA" id="ARBA00022553"/>
    </source>
</evidence>
<evidence type="ECO:0000259" key="7">
    <source>
        <dbReference type="SMART" id="SM01156"/>
    </source>
</evidence>
<gene>
    <name evidence="8" type="primary">ctnnbl1</name>
    <name evidence="8" type="ORF">DDB_G0292778</name>
</gene>
<keyword evidence="4 6" id="KW-0175">Coiled coil</keyword>
<reference evidence="8 9" key="1">
    <citation type="journal article" date="2005" name="Nature">
        <title>The genome of the social amoeba Dictyostelium discoideum.</title>
        <authorList>
            <consortium name="The Dictyostelium discoideum Sequencing Consortium"/>
            <person name="Eichinger L."/>
            <person name="Pachebat J.A."/>
            <person name="Glockner G."/>
            <person name="Rajandream M.A."/>
            <person name="Sucgang R."/>
            <person name="Berriman M."/>
            <person name="Song J."/>
            <person name="Olsen R."/>
            <person name="Szafranski K."/>
            <person name="Xu Q."/>
            <person name="Tunggal B."/>
            <person name="Kummerfeld S."/>
            <person name="Madera M."/>
            <person name="Konfortov B.A."/>
            <person name="Rivero F."/>
            <person name="Bankier A.T."/>
            <person name="Lehmann R."/>
            <person name="Hamlin N."/>
            <person name="Davies R."/>
            <person name="Gaudet P."/>
            <person name="Fey P."/>
            <person name="Pilcher K."/>
            <person name="Chen G."/>
            <person name="Saunders D."/>
            <person name="Sodergren E."/>
            <person name="Davis P."/>
            <person name="Kerhornou A."/>
            <person name="Nie X."/>
            <person name="Hall N."/>
            <person name="Anjard C."/>
            <person name="Hemphill L."/>
            <person name="Bason N."/>
            <person name="Farbrother P."/>
            <person name="Desany B."/>
            <person name="Just E."/>
            <person name="Morio T."/>
            <person name="Rost R."/>
            <person name="Churcher C."/>
            <person name="Cooper J."/>
            <person name="Haydock S."/>
            <person name="van Driessche N."/>
            <person name="Cronin A."/>
            <person name="Goodhead I."/>
            <person name="Muzny D."/>
            <person name="Mourier T."/>
            <person name="Pain A."/>
            <person name="Lu M."/>
            <person name="Harper D."/>
            <person name="Lindsay R."/>
            <person name="Hauser H."/>
            <person name="James K."/>
            <person name="Quiles M."/>
            <person name="Madan Babu M."/>
            <person name="Saito T."/>
            <person name="Buchrieser C."/>
            <person name="Wardroper A."/>
            <person name="Felder M."/>
            <person name="Thangavelu M."/>
            <person name="Johnson D."/>
            <person name="Knights A."/>
            <person name="Loulseged H."/>
            <person name="Mungall K."/>
            <person name="Oliver K."/>
            <person name="Price C."/>
            <person name="Quail M.A."/>
            <person name="Urushihara H."/>
            <person name="Hernandez J."/>
            <person name="Rabbinowitsch E."/>
            <person name="Steffen D."/>
            <person name="Sanders M."/>
            <person name="Ma J."/>
            <person name="Kohara Y."/>
            <person name="Sharp S."/>
            <person name="Simmonds M."/>
            <person name="Spiegler S."/>
            <person name="Tivey A."/>
            <person name="Sugano S."/>
            <person name="White B."/>
            <person name="Walker D."/>
            <person name="Woodward J."/>
            <person name="Winckler T."/>
            <person name="Tanaka Y."/>
            <person name="Shaulsky G."/>
            <person name="Schleicher M."/>
            <person name="Weinstock G."/>
            <person name="Rosenthal A."/>
            <person name="Cox E.C."/>
            <person name="Chisholm R.L."/>
            <person name="Gibbs R."/>
            <person name="Loomis W.F."/>
            <person name="Platzer M."/>
            <person name="Kay R.R."/>
            <person name="Williams J."/>
            <person name="Dear P.H."/>
            <person name="Noegel A.A."/>
            <person name="Barrell B."/>
            <person name="Kuspa A."/>
        </authorList>
    </citation>
    <scope>NUCLEOTIDE SEQUENCE [LARGE SCALE GENOMIC DNA]</scope>
    <source>
        <strain evidence="8 9">AX4</strain>
    </source>
</reference>
<comment type="caution">
    <text evidence="8">The sequence shown here is derived from an EMBL/GenBank/DDBJ whole genome shotgun (WGS) entry which is preliminary data.</text>
</comment>
<feature type="coiled-coil region" evidence="6">
    <location>
        <begin position="474"/>
        <end position="511"/>
    </location>
</feature>
<organism evidence="8 9">
    <name type="scientific">Dictyostelium discoideum</name>
    <name type="common">Social amoeba</name>
    <dbReference type="NCBI Taxonomy" id="44689"/>
    <lineage>
        <taxon>Eukaryota</taxon>
        <taxon>Amoebozoa</taxon>
        <taxon>Evosea</taxon>
        <taxon>Eumycetozoa</taxon>
        <taxon>Dictyostelia</taxon>
        <taxon>Dictyosteliales</taxon>
        <taxon>Dictyosteliaceae</taxon>
        <taxon>Dictyostelium</taxon>
    </lineage>
</organism>
<dbReference type="InterPro" id="IPR039678">
    <property type="entry name" value="CTNNBL1"/>
</dbReference>
<dbReference type="SMART" id="SM01156">
    <property type="entry name" value="DUF1716"/>
    <property type="match status" value="1"/>
</dbReference>
<dbReference type="EMBL" id="AAFI02000196">
    <property type="protein sequence ID" value="EAL61063.1"/>
    <property type="molecule type" value="Genomic_DNA"/>
</dbReference>
<evidence type="ECO:0000256" key="3">
    <source>
        <dbReference type="ARBA" id="ARBA00022737"/>
    </source>
</evidence>
<dbReference type="dictyBase" id="DDB_G0292778">
    <property type="gene designation" value="ctnnbl1"/>
</dbReference>
<dbReference type="FunCoup" id="Q54CT3">
    <property type="interactions" value="1046"/>
</dbReference>
<evidence type="ECO:0000256" key="4">
    <source>
        <dbReference type="ARBA" id="ARBA00023054"/>
    </source>
</evidence>
<dbReference type="InterPro" id="IPR016024">
    <property type="entry name" value="ARM-type_fold"/>
</dbReference>
<dbReference type="RefSeq" id="XP_629458.1">
    <property type="nucleotide sequence ID" value="XM_629456.1"/>
</dbReference>
<keyword evidence="3" id="KW-0677">Repeat</keyword>
<dbReference type="STRING" id="44689.Q54CT3"/>
<feature type="domain" description="Beta-catenin-like protein 1 N-terminal" evidence="7">
    <location>
        <begin position="24"/>
        <end position="131"/>
    </location>
</feature>
<dbReference type="PaxDb" id="44689-DDB0233598"/>
<sequence length="525" mass="60799">MTSVTIKITKRKNNFENTEPSKISKAEINEIKELVNQVENEEFDELNPSSLKKLVLSFEKKYLKNQQLRDKYQNEPEKFMESEIDLHEEIKKLQIIATSPDLYKLFVSLGSIVSLGSLLIHDNTDISISVIDLFNELIEAEDEEQDPEMSVFNSFIKNNIMETLVDNLSRLDATNDEEQQAIHNTFSIFESMLELGGSKSAPILAGKSQLFKYLLNYISTTTTTTTPIPIKLYSSELLSSIFLNDENSRSIFTKKYNGIEKLLVLLSQFIKKQPDSLQETEFVENIFSSICSLLLNNNENKESFLKSEGIQLMLIFIKKKTQQRGSALKVLDYALTDSKKANEMFVQELGLKTLFSSFMKKIKSKHSKKIYNESEDQEHIVTMLYSLLRNLDTTSDYYTRLMVKFTENHFEKIDKLLELHSKYFKKVQLADKNSKKNKKDDDEDDDDDDDDDEEILLKRLDAGLFTLQYIDLILALLSKENKEIRNKIKDSQDLENEIKTILNEYIETVNKESESKFIKSLIDSF</sequence>
<evidence type="ECO:0000256" key="5">
    <source>
        <dbReference type="ARBA" id="ARBA00023242"/>
    </source>
</evidence>
<evidence type="ECO:0000313" key="9">
    <source>
        <dbReference type="Proteomes" id="UP000002195"/>
    </source>
</evidence>
<dbReference type="InParanoid" id="Q54CT3"/>
<keyword evidence="2" id="KW-0597">Phosphoprotein</keyword>
<dbReference type="SMR" id="Q54CT3"/>
<dbReference type="Gene3D" id="1.25.10.10">
    <property type="entry name" value="Leucine-rich Repeat Variant"/>
    <property type="match status" value="1"/>
</dbReference>
<dbReference type="HOGENOM" id="CLU_017098_1_0_1"/>
<dbReference type="eggNOG" id="KOG2734">
    <property type="taxonomic scope" value="Eukaryota"/>
</dbReference>
<dbReference type="GO" id="GO:0005681">
    <property type="term" value="C:spliceosomal complex"/>
    <property type="evidence" value="ECO:0000318"/>
    <property type="project" value="GO_Central"/>
</dbReference>
<evidence type="ECO:0000313" key="8">
    <source>
        <dbReference type="EMBL" id="EAL61063.1"/>
    </source>
</evidence>
<name>Q54CT3_DICDI</name>
<keyword evidence="9" id="KW-1185">Reference proteome</keyword>
<dbReference type="InterPro" id="IPR011989">
    <property type="entry name" value="ARM-like"/>
</dbReference>
<evidence type="ECO:0000256" key="6">
    <source>
        <dbReference type="SAM" id="Coils"/>
    </source>
</evidence>
<comment type="subcellular location">
    <subcellularLocation>
        <location evidence="1">Nucleus</location>
    </subcellularLocation>
</comment>
<keyword evidence="5" id="KW-0539">Nucleus</keyword>
<dbReference type="OMA" id="TDWREQE"/>
<dbReference type="Proteomes" id="UP000002195">
    <property type="component" value="Unassembled WGS sequence"/>
</dbReference>
<dbReference type="PANTHER" id="PTHR14978:SF0">
    <property type="entry name" value="BETA-CATENIN-LIKE PROTEIN 1"/>
    <property type="match status" value="1"/>
</dbReference>
<dbReference type="Pfam" id="PF08216">
    <property type="entry name" value="CTNNBL"/>
    <property type="match status" value="1"/>
</dbReference>
<dbReference type="PhylomeDB" id="Q54CT3"/>
<dbReference type="AlphaFoldDB" id="Q54CT3"/>
<dbReference type="FunFam" id="1.25.10.10:FF:001541">
    <property type="entry name" value="Uncharacterized protein"/>
    <property type="match status" value="1"/>
</dbReference>
<dbReference type="KEGG" id="ddi:DDB_G0292778"/>
<dbReference type="VEuPathDB" id="AmoebaDB:DDB_G0292778"/>
<dbReference type="Reactome" id="R-DDI-72163">
    <property type="pathway name" value="mRNA Splicing - Major Pathway"/>
</dbReference>
<accession>Q54CT3</accession>
<dbReference type="InterPro" id="IPR013180">
    <property type="entry name" value="CTNNBL1_N"/>
</dbReference>
<dbReference type="PANTHER" id="PTHR14978">
    <property type="entry name" value="BETA-CATENIN-LIKE PROTEIN 1 NUCLEAR ASSOCIATED PROTEIN"/>
    <property type="match status" value="1"/>
</dbReference>
<evidence type="ECO:0000256" key="1">
    <source>
        <dbReference type="ARBA" id="ARBA00004123"/>
    </source>
</evidence>
<protein>
    <submittedName>
        <fullName evidence="8">Armadillo-like helical domain-containing protein</fullName>
    </submittedName>
</protein>
<dbReference type="SUPFAM" id="SSF48371">
    <property type="entry name" value="ARM repeat"/>
    <property type="match status" value="1"/>
</dbReference>
<dbReference type="GeneID" id="8628848"/>